<protein>
    <submittedName>
        <fullName evidence="3">Integrase</fullName>
    </submittedName>
</protein>
<evidence type="ECO:0000256" key="1">
    <source>
        <dbReference type="ARBA" id="ARBA00023125"/>
    </source>
</evidence>
<reference evidence="3 4" key="1">
    <citation type="submission" date="2015-09" db="EMBL/GenBank/DDBJ databases">
        <title>Genome sequence of the marine flavobacterium Croceitalea dokdonensis DOKDO 023 that contains proton- and sodium-pumping rhodopsins.</title>
        <authorList>
            <person name="Kwon S.-K."/>
            <person name="Lee H.K."/>
            <person name="Kwak M.-J."/>
            <person name="Kim J.F."/>
        </authorList>
    </citation>
    <scope>NUCLEOTIDE SEQUENCE [LARGE SCALE GENOMIC DNA]</scope>
    <source>
        <strain evidence="3 4">DOKDO 023</strain>
    </source>
</reference>
<dbReference type="SUPFAM" id="SSF56349">
    <property type="entry name" value="DNA breaking-rejoining enzymes"/>
    <property type="match status" value="1"/>
</dbReference>
<dbReference type="RefSeq" id="WP_054559782.1">
    <property type="nucleotide sequence ID" value="NZ_LDJX01000005.1"/>
</dbReference>
<dbReference type="InterPro" id="IPR011010">
    <property type="entry name" value="DNA_brk_join_enz"/>
</dbReference>
<evidence type="ECO:0000259" key="2">
    <source>
        <dbReference type="Pfam" id="PF13102"/>
    </source>
</evidence>
<accession>A0A0P7A4Z0</accession>
<sequence length="123" mass="14906">MASSFFEVYDKFIDEKIKLKEWKKSTVKRYKKIKNLLIEFEEVNNHKLTFGKVNQKFFIKFNDFCYEYKNHYTSTFSRNLGLFKTLMLWSLSNGFAFNDAFRSFKKPQRVLTREEVLSLNQIL</sequence>
<dbReference type="PATRIC" id="fig|1300341.3.peg.2931"/>
<dbReference type="GO" id="GO:0003677">
    <property type="term" value="F:DNA binding"/>
    <property type="evidence" value="ECO:0007669"/>
    <property type="project" value="UniProtKB-KW"/>
</dbReference>
<dbReference type="Gene3D" id="1.10.150.130">
    <property type="match status" value="1"/>
</dbReference>
<dbReference type="Proteomes" id="UP000050280">
    <property type="component" value="Unassembled WGS sequence"/>
</dbReference>
<comment type="caution">
    <text evidence="3">The sequence shown here is derived from an EMBL/GenBank/DDBJ whole genome shotgun (WGS) entry which is preliminary data.</text>
</comment>
<dbReference type="EMBL" id="LDJX01000005">
    <property type="protein sequence ID" value="KPM31506.1"/>
    <property type="molecule type" value="Genomic_DNA"/>
</dbReference>
<keyword evidence="1" id="KW-0238">DNA-binding</keyword>
<organism evidence="3 4">
    <name type="scientific">Croceitalea dokdonensis DOKDO 023</name>
    <dbReference type="NCBI Taxonomy" id="1300341"/>
    <lineage>
        <taxon>Bacteria</taxon>
        <taxon>Pseudomonadati</taxon>
        <taxon>Bacteroidota</taxon>
        <taxon>Flavobacteriia</taxon>
        <taxon>Flavobacteriales</taxon>
        <taxon>Flavobacteriaceae</taxon>
        <taxon>Croceitalea</taxon>
    </lineage>
</organism>
<dbReference type="InterPro" id="IPR025269">
    <property type="entry name" value="SAM-like_dom"/>
</dbReference>
<keyword evidence="4" id="KW-1185">Reference proteome</keyword>
<evidence type="ECO:0000313" key="3">
    <source>
        <dbReference type="EMBL" id="KPM31506.1"/>
    </source>
</evidence>
<proteinExistence type="predicted"/>
<evidence type="ECO:0000313" key="4">
    <source>
        <dbReference type="Proteomes" id="UP000050280"/>
    </source>
</evidence>
<name>A0A0P7A4Z0_9FLAO</name>
<dbReference type="AlphaFoldDB" id="A0A0P7A4Z0"/>
<dbReference type="Pfam" id="PF13102">
    <property type="entry name" value="Phage_int_SAM_5"/>
    <property type="match status" value="1"/>
</dbReference>
<dbReference type="STRING" id="1300341.I595_2773"/>
<dbReference type="InterPro" id="IPR010998">
    <property type="entry name" value="Integrase_recombinase_N"/>
</dbReference>
<gene>
    <name evidence="3" type="ORF">I595_2773</name>
</gene>
<dbReference type="OrthoDB" id="892893at2"/>
<feature type="domain" description="Phage integrase SAM-like" evidence="2">
    <location>
        <begin position="4"/>
        <end position="93"/>
    </location>
</feature>